<keyword evidence="8 12" id="KW-1133">Transmembrane helix</keyword>
<dbReference type="InterPro" id="IPR050174">
    <property type="entry name" value="Protocadherin/Cadherin-CA"/>
</dbReference>
<dbReference type="AlphaFoldDB" id="A0AAV7C2Y6"/>
<feature type="domain" description="Cadherin" evidence="13">
    <location>
        <begin position="289"/>
        <end position="393"/>
    </location>
</feature>
<dbReference type="SMART" id="SM00112">
    <property type="entry name" value="CA"/>
    <property type="match status" value="5"/>
</dbReference>
<dbReference type="InterPro" id="IPR013164">
    <property type="entry name" value="Cadherin_N"/>
</dbReference>
<dbReference type="EMBL" id="WNYA01000004">
    <property type="protein sequence ID" value="KAG8579328.1"/>
    <property type="molecule type" value="Genomic_DNA"/>
</dbReference>
<feature type="domain" description="Cadherin" evidence="13">
    <location>
        <begin position="72"/>
        <end position="180"/>
    </location>
</feature>
<keyword evidence="3 12" id="KW-0812">Transmembrane</keyword>
<feature type="transmembrane region" description="Helical" evidence="12">
    <location>
        <begin position="632"/>
        <end position="655"/>
    </location>
</feature>
<dbReference type="GO" id="GO:0007156">
    <property type="term" value="P:homophilic cell adhesion via plasma membrane adhesion molecules"/>
    <property type="evidence" value="ECO:0007669"/>
    <property type="project" value="InterPro"/>
</dbReference>
<evidence type="ECO:0000259" key="13">
    <source>
        <dbReference type="PROSITE" id="PS50268"/>
    </source>
</evidence>
<dbReference type="PROSITE" id="PS50268">
    <property type="entry name" value="CADHERIN_2"/>
    <property type="match status" value="6"/>
</dbReference>
<keyword evidence="6 11" id="KW-0106">Calcium</keyword>
<dbReference type="PRINTS" id="PR00205">
    <property type="entry name" value="CADHERIN"/>
</dbReference>
<comment type="caution">
    <text evidence="14">The sequence shown here is derived from an EMBL/GenBank/DDBJ whole genome shotgun (WGS) entry which is preliminary data.</text>
</comment>
<dbReference type="InterPro" id="IPR015919">
    <property type="entry name" value="Cadherin-like_sf"/>
</dbReference>
<evidence type="ECO:0000256" key="6">
    <source>
        <dbReference type="ARBA" id="ARBA00022837"/>
    </source>
</evidence>
<evidence type="ECO:0000256" key="1">
    <source>
        <dbReference type="ARBA" id="ARBA00004251"/>
    </source>
</evidence>
<gene>
    <name evidence="14" type="ORF">GDO81_010815</name>
</gene>
<dbReference type="InterPro" id="IPR002126">
    <property type="entry name" value="Cadherin-like_dom"/>
</dbReference>
<dbReference type="Pfam" id="PF00028">
    <property type="entry name" value="Cadherin"/>
    <property type="match status" value="5"/>
</dbReference>
<keyword evidence="10" id="KW-0325">Glycoprotein</keyword>
<comment type="subcellular location">
    <subcellularLocation>
        <location evidence="1">Cell membrane</location>
        <topology evidence="1">Single-pass type I membrane protein</topology>
    </subcellularLocation>
</comment>
<keyword evidence="15" id="KW-1185">Reference proteome</keyword>
<evidence type="ECO:0000256" key="10">
    <source>
        <dbReference type="ARBA" id="ARBA00023180"/>
    </source>
</evidence>
<dbReference type="Pfam" id="PF08266">
    <property type="entry name" value="Cadherin_2"/>
    <property type="match status" value="1"/>
</dbReference>
<dbReference type="GO" id="GO:0005886">
    <property type="term" value="C:plasma membrane"/>
    <property type="evidence" value="ECO:0007669"/>
    <property type="project" value="UniProtKB-SubCell"/>
</dbReference>
<keyword evidence="4" id="KW-0732">Signal</keyword>
<feature type="domain" description="Cadherin" evidence="13">
    <location>
        <begin position="8"/>
        <end position="71"/>
    </location>
</feature>
<keyword evidence="2" id="KW-1003">Cell membrane</keyword>
<sequence length="708" mass="79486">MLRIVSRDDRDFYQVNLQNGILFVNNIIDREEICPDTTFCIIPLQVIVDKPVQMYRVDIEIEDINDNSPAFSTTVYKLVISEWKAAGSRFPIEGAVDADIGTNTVKNYELSINDYFVLDFQKYMNEIRTLELVLKKPLDREEKSILNLTLTSYDGGKPRLSGTTQLIITVEDVNDNSPTFDQPFYQCNVPEDAPVGTLVVRLNATDLDQGRNEEIMYAFSKLSSTKIMHIFSLNSQSGEIKLKETLDFETTKRYELQVDAFDNGDQPMVGHCKVLVTVIDVNDNPPEITLTSLSIPISEDSPQGTTIAIISVYDKDSGLNGKVNCKISKNMPFRINPAFMGDFSLTVDAPLDREFKSKYEITIIATDEGSPPMLVSKTLELDISDINDNSPYFLKSSDTLVIKENNPPGLHIYTVSAFDPDVGQNSFISYSIFDSKVDGIPISSYLSINPENGKLFALVSFDHEQVTYFQCHIKATDAGLPPLSSSLILNIFIEDINDNAPSFFLYESSVHSALTIKTSKSAEPGHLITKVKAVDLDSGYNAWTFYKLKDLGGSGRSPFTIAHQTGEITLKRPFSDSDSDEYRLHVVAQDHGEPFMTAETQIVVSVVESGEELKFDNQETKVTGEEFSDENIYLVVAICVISTIFLITLIVFTVLRWQKYRDEVNELKENYKICSNTGGSWMYSQHTQYRISSNSLRPKSDLIVFTPN</sequence>
<dbReference type="FunFam" id="2.60.40.60:FF:000129">
    <property type="entry name" value="protocadherin alpha-C2 isoform X1"/>
    <property type="match status" value="1"/>
</dbReference>
<evidence type="ECO:0000256" key="8">
    <source>
        <dbReference type="ARBA" id="ARBA00022989"/>
    </source>
</evidence>
<dbReference type="PROSITE" id="PS00232">
    <property type="entry name" value="CADHERIN_1"/>
    <property type="match status" value="4"/>
</dbReference>
<dbReference type="FunFam" id="2.60.40.60:FF:000002">
    <property type="entry name" value="Protocadherin alpha 2"/>
    <property type="match status" value="1"/>
</dbReference>
<dbReference type="FunFam" id="2.60.40.60:FF:000001">
    <property type="entry name" value="Protocadherin alpha 2"/>
    <property type="match status" value="1"/>
</dbReference>
<dbReference type="InterPro" id="IPR020894">
    <property type="entry name" value="Cadherin_CS"/>
</dbReference>
<keyword evidence="5" id="KW-0677">Repeat</keyword>
<protein>
    <recommendedName>
        <fullName evidence="13">Cadherin domain-containing protein</fullName>
    </recommendedName>
</protein>
<evidence type="ECO:0000313" key="14">
    <source>
        <dbReference type="EMBL" id="KAG8579328.1"/>
    </source>
</evidence>
<feature type="domain" description="Cadherin" evidence="13">
    <location>
        <begin position="394"/>
        <end position="503"/>
    </location>
</feature>
<dbReference type="SUPFAM" id="SSF49313">
    <property type="entry name" value="Cadherin-like"/>
    <property type="match status" value="5"/>
</dbReference>
<keyword evidence="7" id="KW-0130">Cell adhesion</keyword>
<evidence type="ECO:0000256" key="4">
    <source>
        <dbReference type="ARBA" id="ARBA00022729"/>
    </source>
</evidence>
<proteinExistence type="predicted"/>
<evidence type="ECO:0000256" key="12">
    <source>
        <dbReference type="SAM" id="Phobius"/>
    </source>
</evidence>
<dbReference type="Gene3D" id="2.60.40.60">
    <property type="entry name" value="Cadherins"/>
    <property type="match status" value="6"/>
</dbReference>
<evidence type="ECO:0000256" key="2">
    <source>
        <dbReference type="ARBA" id="ARBA00022475"/>
    </source>
</evidence>
<dbReference type="PANTHER" id="PTHR24028:SF133">
    <property type="entry name" value="PROTOCADHERIN ALPHA-4"/>
    <property type="match status" value="1"/>
</dbReference>
<evidence type="ECO:0000256" key="5">
    <source>
        <dbReference type="ARBA" id="ARBA00022737"/>
    </source>
</evidence>
<name>A0AAV7C2Y6_ENGPU</name>
<evidence type="ECO:0000256" key="9">
    <source>
        <dbReference type="ARBA" id="ARBA00023136"/>
    </source>
</evidence>
<dbReference type="CDD" id="cd11304">
    <property type="entry name" value="Cadherin_repeat"/>
    <property type="match status" value="6"/>
</dbReference>
<dbReference type="FunFam" id="2.60.40.60:FF:000004">
    <property type="entry name" value="Protocadherin 1 gamma 2"/>
    <property type="match status" value="1"/>
</dbReference>
<feature type="non-terminal residue" evidence="14">
    <location>
        <position position="708"/>
    </location>
</feature>
<accession>A0AAV7C2Y6</accession>
<keyword evidence="9 12" id="KW-0472">Membrane</keyword>
<evidence type="ECO:0000256" key="11">
    <source>
        <dbReference type="PROSITE-ProRule" id="PRU00043"/>
    </source>
</evidence>
<reference evidence="14" key="1">
    <citation type="thesis" date="2020" institute="ProQuest LLC" country="789 East Eisenhower Parkway, Ann Arbor, MI, USA">
        <title>Comparative Genomics and Chromosome Evolution.</title>
        <authorList>
            <person name="Mudd A.B."/>
        </authorList>
    </citation>
    <scope>NUCLEOTIDE SEQUENCE</scope>
    <source>
        <strain evidence="14">237g6f4</strain>
        <tissue evidence="14">Blood</tissue>
    </source>
</reference>
<evidence type="ECO:0000256" key="3">
    <source>
        <dbReference type="ARBA" id="ARBA00022692"/>
    </source>
</evidence>
<dbReference type="PANTHER" id="PTHR24028">
    <property type="entry name" value="CADHERIN-87A"/>
    <property type="match status" value="1"/>
</dbReference>
<feature type="domain" description="Cadherin" evidence="13">
    <location>
        <begin position="510"/>
        <end position="627"/>
    </location>
</feature>
<evidence type="ECO:0000313" key="15">
    <source>
        <dbReference type="Proteomes" id="UP000824782"/>
    </source>
</evidence>
<dbReference type="FunFam" id="2.60.40.60:FF:000007">
    <property type="entry name" value="Protocadherin alpha 2"/>
    <property type="match status" value="1"/>
</dbReference>
<organism evidence="14 15">
    <name type="scientific">Engystomops pustulosus</name>
    <name type="common">Tungara frog</name>
    <name type="synonym">Physalaemus pustulosus</name>
    <dbReference type="NCBI Taxonomy" id="76066"/>
    <lineage>
        <taxon>Eukaryota</taxon>
        <taxon>Metazoa</taxon>
        <taxon>Chordata</taxon>
        <taxon>Craniata</taxon>
        <taxon>Vertebrata</taxon>
        <taxon>Euteleostomi</taxon>
        <taxon>Amphibia</taxon>
        <taxon>Batrachia</taxon>
        <taxon>Anura</taxon>
        <taxon>Neobatrachia</taxon>
        <taxon>Hyloidea</taxon>
        <taxon>Leptodactylidae</taxon>
        <taxon>Leiuperinae</taxon>
        <taxon>Engystomops</taxon>
    </lineage>
</organism>
<dbReference type="Proteomes" id="UP000824782">
    <property type="component" value="Unassembled WGS sequence"/>
</dbReference>
<dbReference type="GO" id="GO:0005509">
    <property type="term" value="F:calcium ion binding"/>
    <property type="evidence" value="ECO:0007669"/>
    <property type="project" value="UniProtKB-UniRule"/>
</dbReference>
<evidence type="ECO:0000256" key="7">
    <source>
        <dbReference type="ARBA" id="ARBA00022889"/>
    </source>
</evidence>
<feature type="domain" description="Cadherin" evidence="13">
    <location>
        <begin position="181"/>
        <end position="288"/>
    </location>
</feature>